<organism evidence="2 3">
    <name type="scientific">Kineothrix alysoides</name>
    <dbReference type="NCBI Taxonomy" id="1469948"/>
    <lineage>
        <taxon>Bacteria</taxon>
        <taxon>Bacillati</taxon>
        <taxon>Bacillota</taxon>
        <taxon>Clostridia</taxon>
        <taxon>Lachnospirales</taxon>
        <taxon>Lachnospiraceae</taxon>
        <taxon>Kineothrix</taxon>
    </lineage>
</organism>
<evidence type="ECO:0000256" key="1">
    <source>
        <dbReference type="SAM" id="Phobius"/>
    </source>
</evidence>
<name>A0A4R1R1Z5_9FIRM</name>
<feature type="transmembrane region" description="Helical" evidence="1">
    <location>
        <begin position="290"/>
        <end position="314"/>
    </location>
</feature>
<reference evidence="2 3" key="1">
    <citation type="submission" date="2019-03" db="EMBL/GenBank/DDBJ databases">
        <title>Genomic Encyclopedia of Type Strains, Phase IV (KMG-IV): sequencing the most valuable type-strain genomes for metagenomic binning, comparative biology and taxonomic classification.</title>
        <authorList>
            <person name="Goeker M."/>
        </authorList>
    </citation>
    <scope>NUCLEOTIDE SEQUENCE [LARGE SCALE GENOMIC DNA]</scope>
    <source>
        <strain evidence="2 3">DSM 100556</strain>
    </source>
</reference>
<dbReference type="Proteomes" id="UP000295718">
    <property type="component" value="Unassembled WGS sequence"/>
</dbReference>
<keyword evidence="1" id="KW-1133">Transmembrane helix</keyword>
<proteinExistence type="predicted"/>
<keyword evidence="3" id="KW-1185">Reference proteome</keyword>
<feature type="transmembrane region" description="Helical" evidence="1">
    <location>
        <begin position="223"/>
        <end position="241"/>
    </location>
</feature>
<dbReference type="RefSeq" id="WP_031392362.1">
    <property type="nucleotide sequence ID" value="NZ_JPNB01000002.1"/>
</dbReference>
<accession>A0A4R1R1Z5</accession>
<dbReference type="EMBL" id="SLUO01000004">
    <property type="protein sequence ID" value="TCL59380.1"/>
    <property type="molecule type" value="Genomic_DNA"/>
</dbReference>
<feature type="transmembrane region" description="Helical" evidence="1">
    <location>
        <begin position="32"/>
        <end position="50"/>
    </location>
</feature>
<feature type="transmembrane region" description="Helical" evidence="1">
    <location>
        <begin position="101"/>
        <end position="122"/>
    </location>
</feature>
<feature type="transmembrane region" description="Helical" evidence="1">
    <location>
        <begin position="355"/>
        <end position="371"/>
    </location>
</feature>
<feature type="transmembrane region" description="Helical" evidence="1">
    <location>
        <begin position="398"/>
        <end position="417"/>
    </location>
</feature>
<dbReference type="OrthoDB" id="1995052at2"/>
<dbReference type="STRING" id="1469948.GCA_000732725_03745"/>
<protein>
    <submittedName>
        <fullName evidence="2">Uncharacterized protein</fullName>
    </submittedName>
</protein>
<sequence>MTKSKLKELSYYLFFGLMIFAKGIGLDSGDKIYYLLSAAACVCVVLKLILTKYNKKQIAAMILLCLIAFAAYRNSGRLGILLTTLTVVGIKDIDIRKLFKIGAVVYTVSFIGTVLAAGIGIIPNPLVVHDKGNIGEIIRWGMGYSTGNVFHESYFILVALVGYALKDKFNFKKAMGFMLGNILVFLFSVSYTGIIVTTFYLALNLYAVNKSELSRGEKLLSQLFFPACLLISFGGPQLLNYPFMQKLDSMMQARLSFSQYYLWNQPITLFGTRMKDLPNFWTIMDNGYVYFFMTFGVIAFLLFCIGYIILIAGFSGILNKIGKRKHLRKCEKDLPALAMILSFLLYGIMEQFISNSFMNVSLLFMGIILYGKEADEKTGNRCNKYLSRIRKVVIGKKYFYGTGAVGGTIFLCCYLLRTTMPDYVEVPVRALGYVDAQSVIIHAVDTGASEGDLEEEMEQYVQAVCNEGAIRDILRETGLNGRLTEAQVNAALEFSFPQSVRSNKRYDAFRVRLFELYSDISEEEYRVLLTRIISGNAMADEIYPERIMKDSGSDRIEHISQDKNYMVEKTGNIVRIEYVRGALLNIFEGYLLGSILFVMIGMVRYNDKQKGEQKQKNENSD</sequence>
<feature type="transmembrane region" description="Helical" evidence="1">
    <location>
        <begin position="582"/>
        <end position="605"/>
    </location>
</feature>
<keyword evidence="1" id="KW-0472">Membrane</keyword>
<evidence type="ECO:0000313" key="2">
    <source>
        <dbReference type="EMBL" id="TCL59380.1"/>
    </source>
</evidence>
<dbReference type="AlphaFoldDB" id="A0A4R1R1Z5"/>
<feature type="transmembrane region" description="Helical" evidence="1">
    <location>
        <begin position="142"/>
        <end position="165"/>
    </location>
</feature>
<gene>
    <name evidence="2" type="ORF">EDD76_104117</name>
</gene>
<evidence type="ECO:0000313" key="3">
    <source>
        <dbReference type="Proteomes" id="UP000295718"/>
    </source>
</evidence>
<keyword evidence="1" id="KW-0812">Transmembrane</keyword>
<feature type="transmembrane region" description="Helical" evidence="1">
    <location>
        <begin position="177"/>
        <end position="203"/>
    </location>
</feature>
<feature type="transmembrane region" description="Helical" evidence="1">
    <location>
        <begin position="9"/>
        <end position="26"/>
    </location>
</feature>
<comment type="caution">
    <text evidence="2">The sequence shown here is derived from an EMBL/GenBank/DDBJ whole genome shotgun (WGS) entry which is preliminary data.</text>
</comment>